<protein>
    <recommendedName>
        <fullName evidence="2">DUF5658 domain-containing protein</fullName>
    </recommendedName>
</protein>
<keyword evidence="1" id="KW-1133">Transmembrane helix</keyword>
<dbReference type="AlphaFoldDB" id="A0A545TT62"/>
<sequence>MFKWLPGIAAKNRNSPRLMAASYFIATCLITLAVLDIVTTNLGLAVGAYEANRIIRWFQSTMGDWWFLPRLIGQLIPAMMIVWYPHRLVLLVISPVVPILGFYVWNNARIVGMLS</sequence>
<dbReference type="EMBL" id="VHSH01000003">
    <property type="protein sequence ID" value="TQV80403.1"/>
    <property type="molecule type" value="Genomic_DNA"/>
</dbReference>
<organism evidence="3 4">
    <name type="scientific">Denitrobaculum tricleocarpae</name>
    <dbReference type="NCBI Taxonomy" id="2591009"/>
    <lineage>
        <taxon>Bacteria</taxon>
        <taxon>Pseudomonadati</taxon>
        <taxon>Pseudomonadota</taxon>
        <taxon>Alphaproteobacteria</taxon>
        <taxon>Rhodospirillales</taxon>
        <taxon>Rhodospirillaceae</taxon>
        <taxon>Denitrobaculum</taxon>
    </lineage>
</organism>
<dbReference type="InterPro" id="IPR043717">
    <property type="entry name" value="DUF5658"/>
</dbReference>
<dbReference type="Pfam" id="PF18902">
    <property type="entry name" value="DUF5658"/>
    <property type="match status" value="1"/>
</dbReference>
<feature type="domain" description="DUF5658" evidence="2">
    <location>
        <begin position="28"/>
        <end position="104"/>
    </location>
</feature>
<keyword evidence="1" id="KW-0812">Transmembrane</keyword>
<dbReference type="RefSeq" id="WP_142896116.1">
    <property type="nucleotide sequence ID" value="NZ_ML660054.1"/>
</dbReference>
<evidence type="ECO:0000313" key="3">
    <source>
        <dbReference type="EMBL" id="TQV80403.1"/>
    </source>
</evidence>
<evidence type="ECO:0000259" key="2">
    <source>
        <dbReference type="Pfam" id="PF18902"/>
    </source>
</evidence>
<accession>A0A545TT62</accession>
<dbReference type="Proteomes" id="UP000315252">
    <property type="component" value="Unassembled WGS sequence"/>
</dbReference>
<name>A0A545TT62_9PROT</name>
<keyword evidence="1" id="KW-0472">Membrane</keyword>
<gene>
    <name evidence="3" type="ORF">FKG95_09465</name>
</gene>
<reference evidence="3 4" key="1">
    <citation type="submission" date="2019-06" db="EMBL/GenBank/DDBJ databases">
        <title>Whole genome sequence for Rhodospirillaceae sp. R148.</title>
        <authorList>
            <person name="Wang G."/>
        </authorList>
    </citation>
    <scope>NUCLEOTIDE SEQUENCE [LARGE SCALE GENOMIC DNA]</scope>
    <source>
        <strain evidence="3 4">R148</strain>
    </source>
</reference>
<dbReference type="OrthoDB" id="8482098at2"/>
<evidence type="ECO:0000313" key="4">
    <source>
        <dbReference type="Proteomes" id="UP000315252"/>
    </source>
</evidence>
<feature type="transmembrane region" description="Helical" evidence="1">
    <location>
        <begin position="65"/>
        <end position="82"/>
    </location>
</feature>
<evidence type="ECO:0000256" key="1">
    <source>
        <dbReference type="SAM" id="Phobius"/>
    </source>
</evidence>
<comment type="caution">
    <text evidence="3">The sequence shown here is derived from an EMBL/GenBank/DDBJ whole genome shotgun (WGS) entry which is preliminary data.</text>
</comment>
<proteinExistence type="predicted"/>
<feature type="transmembrane region" description="Helical" evidence="1">
    <location>
        <begin position="20"/>
        <end position="44"/>
    </location>
</feature>
<keyword evidence="4" id="KW-1185">Reference proteome</keyword>
<feature type="transmembrane region" description="Helical" evidence="1">
    <location>
        <begin position="88"/>
        <end position="105"/>
    </location>
</feature>